<dbReference type="GO" id="GO:0005634">
    <property type="term" value="C:nucleus"/>
    <property type="evidence" value="ECO:0007669"/>
    <property type="project" value="TreeGrafter"/>
</dbReference>
<evidence type="ECO:0000313" key="8">
    <source>
        <dbReference type="Proteomes" id="UP000596902"/>
    </source>
</evidence>
<proteinExistence type="predicted"/>
<dbReference type="InterPro" id="IPR050628">
    <property type="entry name" value="SNF2_RAD54_helicase_TF"/>
</dbReference>
<evidence type="ECO:0000259" key="5">
    <source>
        <dbReference type="PROSITE" id="PS51192"/>
    </source>
</evidence>
<gene>
    <name evidence="7" type="ORF">GT037_011196</name>
</gene>
<dbReference type="EMBL" id="JAAABM010000029">
    <property type="protein sequence ID" value="KAF7670745.1"/>
    <property type="molecule type" value="Genomic_DNA"/>
</dbReference>
<dbReference type="GeneID" id="62209421"/>
<evidence type="ECO:0000313" key="7">
    <source>
        <dbReference type="EMBL" id="KAF7670745.1"/>
    </source>
</evidence>
<keyword evidence="2" id="KW-0378">Hydrolase</keyword>
<dbReference type="SMART" id="SM00487">
    <property type="entry name" value="DEXDc"/>
    <property type="match status" value="1"/>
</dbReference>
<dbReference type="AlphaFoldDB" id="A0A8H7EAU0"/>
<evidence type="ECO:0000259" key="6">
    <source>
        <dbReference type="PROSITE" id="PS51194"/>
    </source>
</evidence>
<evidence type="ECO:0000256" key="2">
    <source>
        <dbReference type="ARBA" id="ARBA00022801"/>
    </source>
</evidence>
<dbReference type="PANTHER" id="PTHR45626:SF22">
    <property type="entry name" value="DNA REPAIR PROTEIN RAD5"/>
    <property type="match status" value="1"/>
</dbReference>
<feature type="compositionally biased region" description="Polar residues" evidence="4">
    <location>
        <begin position="90"/>
        <end position="104"/>
    </location>
</feature>
<dbReference type="InterPro" id="IPR001650">
    <property type="entry name" value="Helicase_C-like"/>
</dbReference>
<dbReference type="Pfam" id="PF00176">
    <property type="entry name" value="SNF2-rel_dom"/>
    <property type="match status" value="1"/>
</dbReference>
<dbReference type="GO" id="GO:0006281">
    <property type="term" value="P:DNA repair"/>
    <property type="evidence" value="ECO:0007669"/>
    <property type="project" value="TreeGrafter"/>
</dbReference>
<reference evidence="7" key="2">
    <citation type="submission" date="2020-08" db="EMBL/GenBank/DDBJ databases">
        <title>Draft Genome Sequence of Cumin Blight Pathogen Alternaria burnsii.</title>
        <authorList>
            <person name="Feng Z."/>
        </authorList>
    </citation>
    <scope>NUCLEOTIDE SEQUENCE</scope>
    <source>
        <strain evidence="7">CBS107.38</strain>
    </source>
</reference>
<organism evidence="7 8">
    <name type="scientific">Alternaria burnsii</name>
    <dbReference type="NCBI Taxonomy" id="1187904"/>
    <lineage>
        <taxon>Eukaryota</taxon>
        <taxon>Fungi</taxon>
        <taxon>Dikarya</taxon>
        <taxon>Ascomycota</taxon>
        <taxon>Pezizomycotina</taxon>
        <taxon>Dothideomycetes</taxon>
        <taxon>Pleosporomycetidae</taxon>
        <taxon>Pleosporales</taxon>
        <taxon>Pleosporineae</taxon>
        <taxon>Pleosporaceae</taxon>
        <taxon>Alternaria</taxon>
        <taxon>Alternaria sect. Alternaria</taxon>
    </lineage>
</organism>
<evidence type="ECO:0000256" key="4">
    <source>
        <dbReference type="SAM" id="MobiDB-lite"/>
    </source>
</evidence>
<dbReference type="CDD" id="cd18008">
    <property type="entry name" value="DEXDc_SHPRH-like"/>
    <property type="match status" value="1"/>
</dbReference>
<keyword evidence="3" id="KW-0067">ATP-binding</keyword>
<dbReference type="InterPro" id="IPR027417">
    <property type="entry name" value="P-loop_NTPase"/>
</dbReference>
<feature type="region of interest" description="Disordered" evidence="4">
    <location>
        <begin position="90"/>
        <end position="121"/>
    </location>
</feature>
<dbReference type="GO" id="GO:0016787">
    <property type="term" value="F:hydrolase activity"/>
    <property type="evidence" value="ECO:0007669"/>
    <property type="project" value="UniProtKB-KW"/>
</dbReference>
<keyword evidence="8" id="KW-1185">Reference proteome</keyword>
<feature type="region of interest" description="Disordered" evidence="4">
    <location>
        <begin position="1"/>
        <end position="43"/>
    </location>
</feature>
<keyword evidence="1" id="KW-0547">Nucleotide-binding</keyword>
<dbReference type="PROSITE" id="PS51194">
    <property type="entry name" value="HELICASE_CTER"/>
    <property type="match status" value="1"/>
</dbReference>
<comment type="caution">
    <text evidence="7">The sequence shown here is derived from an EMBL/GenBank/DDBJ whole genome shotgun (WGS) entry which is preliminary data.</text>
</comment>
<feature type="domain" description="Helicase C-terminal" evidence="6">
    <location>
        <begin position="794"/>
        <end position="941"/>
    </location>
</feature>
<dbReference type="Gene3D" id="3.40.50.10810">
    <property type="entry name" value="Tandem AAA-ATPase domain"/>
    <property type="match status" value="1"/>
</dbReference>
<evidence type="ECO:0000256" key="1">
    <source>
        <dbReference type="ARBA" id="ARBA00022741"/>
    </source>
</evidence>
<dbReference type="SMART" id="SM00490">
    <property type="entry name" value="HELICc"/>
    <property type="match status" value="1"/>
</dbReference>
<dbReference type="InterPro" id="IPR014001">
    <property type="entry name" value="Helicase_ATP-bd"/>
</dbReference>
<dbReference type="InterPro" id="IPR000330">
    <property type="entry name" value="SNF2_N"/>
</dbReference>
<dbReference type="CDD" id="cd18793">
    <property type="entry name" value="SF2_C_SNF"/>
    <property type="match status" value="1"/>
</dbReference>
<dbReference type="InterPro" id="IPR049730">
    <property type="entry name" value="SNF2/RAD54-like_C"/>
</dbReference>
<feature type="domain" description="Helicase ATP-binding" evidence="5">
    <location>
        <begin position="374"/>
        <end position="559"/>
    </location>
</feature>
<evidence type="ECO:0000256" key="3">
    <source>
        <dbReference type="ARBA" id="ARBA00022840"/>
    </source>
</evidence>
<dbReference type="SUPFAM" id="SSF52540">
    <property type="entry name" value="P-loop containing nucleoside triphosphate hydrolases"/>
    <property type="match status" value="2"/>
</dbReference>
<dbReference type="PROSITE" id="PS51192">
    <property type="entry name" value="HELICASE_ATP_BIND_1"/>
    <property type="match status" value="1"/>
</dbReference>
<dbReference type="PANTHER" id="PTHR45626">
    <property type="entry name" value="TRANSCRIPTION TERMINATION FACTOR 2-RELATED"/>
    <property type="match status" value="1"/>
</dbReference>
<dbReference type="Proteomes" id="UP000596902">
    <property type="component" value="Unassembled WGS sequence"/>
</dbReference>
<accession>A0A8H7EAU0</accession>
<protein>
    <submittedName>
        <fullName evidence="7">Uncharacterized protein</fullName>
    </submittedName>
</protein>
<dbReference type="InterPro" id="IPR038718">
    <property type="entry name" value="SNF2-like_sf"/>
</dbReference>
<dbReference type="Pfam" id="PF00271">
    <property type="entry name" value="Helicase_C"/>
    <property type="match status" value="1"/>
</dbReference>
<sequence length="1086" mass="121026">MSHDDSGRRAPKRRRLSNESSTSRIEGYQHGHDPHGCSLPGTWRPPASVADSVPVHYERFDYLRETSIGYYDNSTNLKYQCISLHASALTQPSTRTTKASSPSHSRNDEHLLNPDAHPGQSLAAILNPETTGAPTPDVTVTGGEESTVVCFGMIKDLHAEVQPHVSDSLTGCVSLGFLPSNQLICKEGRVGRFDDRSAEILRAVCEDPLVDLQLMHGKRARPKGSLTRISAILYGPKWLSEDIGAFCQDSEIYLQDPLGCDRDVPYCNPHRLSSDEGAFCTTFELQRASTNVVVTNLHITDALDVLSAPRTLGEVETPRWLKTKLLLHQRQALFFMVKREMGWALEDGACDVWTKLTRSTSAFYRNNITGDVQTDQPRSFKGGILADTMGLGKSLSMIALLAHGIDSLNEGEIFTRPTFTSHRDVDTTLLIVPPSLLQTWEEQLQQHSRDVTLLRIRRHHGLSRITTIEEAQSHRLVLTTYQTVETEWREHSSSASSPLFSINWRRIILDEAHYISNHQSNTCKAICSLEAQARWAVTGTPLQNRLGDVATLCQFLRVHPYDDRETFNKDIVDPWKAGDNNTAISRLKRLLQCILLRRSKGSVQLPERTDLRHTLQLSEEERQHYATAENNVARSIDAVLGANPNTAFNVTSIIQQINELRLICDLGTYRKPPKPVSLAENNTWNTHVAQRALNALTATNGVCCKSCGEIQDGTRYDNSFGTNLYATRLWLFSCFSIACESCMARNPSTRCSCVRQCPVALVTHAPGAMDSGASSPVEWPSDSEEVLPTKVNALVNDLLKQTPGTKSIVFTFWSSTLDLIEKGLSRASITFTRYDGNTTPTNRSVALNNFRRNLDISVILMTISCAAVGLNITAATRAYIMEPQWNPTVEEQALARVHRMGQTKEVTTIRYVMADTFEENRNIVLINCAISGLCSNDLCVACRESLLPTLQCKRPSGRADGTLIYEPGKVMTSGLGSMTASADVGVHRITGTFYPVQGSSSSINHEKKPAYDLNIEVHMKNSPEFMERINSIEAKDWRSLLLDDITGESDPEEYDEHTEAYRDKVMKKRIDGIIKKYQGSVQLRTR</sequence>
<name>A0A8H7EAU0_9PLEO</name>
<reference evidence="7" key="1">
    <citation type="submission" date="2020-01" db="EMBL/GenBank/DDBJ databases">
        <authorList>
            <person name="Feng Z.H.Z."/>
        </authorList>
    </citation>
    <scope>NUCLEOTIDE SEQUENCE</scope>
    <source>
        <strain evidence="7">CBS107.38</strain>
    </source>
</reference>
<dbReference type="GO" id="GO:0005524">
    <property type="term" value="F:ATP binding"/>
    <property type="evidence" value="ECO:0007669"/>
    <property type="project" value="UniProtKB-KW"/>
</dbReference>
<dbReference type="Gene3D" id="3.40.50.300">
    <property type="entry name" value="P-loop containing nucleotide triphosphate hydrolases"/>
    <property type="match status" value="1"/>
</dbReference>
<dbReference type="RefSeq" id="XP_038781139.1">
    <property type="nucleotide sequence ID" value="XM_038936243.1"/>
</dbReference>
<dbReference type="GO" id="GO:0008094">
    <property type="term" value="F:ATP-dependent activity, acting on DNA"/>
    <property type="evidence" value="ECO:0007669"/>
    <property type="project" value="TreeGrafter"/>
</dbReference>